<dbReference type="InterPro" id="IPR011042">
    <property type="entry name" value="6-blade_b-propeller_TolB-like"/>
</dbReference>
<protein>
    <submittedName>
        <fullName evidence="2">Sugar lactone lactonase YvrE</fullName>
    </submittedName>
</protein>
<proteinExistence type="predicted"/>
<evidence type="ECO:0000313" key="3">
    <source>
        <dbReference type="Proteomes" id="UP000199301"/>
    </source>
</evidence>
<dbReference type="SUPFAM" id="SSF63829">
    <property type="entry name" value="Calcium-dependent phosphotriesterase"/>
    <property type="match status" value="1"/>
</dbReference>
<feature type="region of interest" description="Disordered" evidence="1">
    <location>
        <begin position="473"/>
        <end position="494"/>
    </location>
</feature>
<sequence>MSSDGRHSSRKPTRLNDPSPLRGANGIAFGPDGLLYVAQFLRGGISAVDTTSGAVEDVVPPGGPMRTPDDLVFDAHGNMYVTDVVPGRVWRRTPRGECAVVAEDLRNPNGVARLGERLFVSEMRAGGELLELFPGGGEPVRITGGLNYGNALQCGPDGWLYYPHMMTNQVWRISPDGGEPEVVTEDVVLPVAVRFDRAGQLLVLSCGPEGAVTRVDPATGRTSSFTTGVPGLDNAAFDADNRMFVSSFVQGSITCLDEDGRTSTVVPGGLNGPFGVTADRGGKVYLADHFSLGTLTDSGEVAPVEVVTGDLPSVVRNVVATGDLLQLVTATGELHAYNPGDGSSRRRARGLGAPTGIAADSGGRVVLAIPETGRVLAVDEADEVTELAAGLKHPVGVALDGDGNCYVGEEHTGRVLRLADEPVVVAEGFGRPQGIAVSGGALFVLEVERGRLVRCCPATGASRTAQELDVGSLSGVDSAESGGRPAASDRPRPFADLAVAPDGSLLIATDGLVGVLRPSP</sequence>
<dbReference type="EMBL" id="FNKO01000002">
    <property type="protein sequence ID" value="SDR15891.1"/>
    <property type="molecule type" value="Genomic_DNA"/>
</dbReference>
<accession>A0A1H1GRW0</accession>
<feature type="region of interest" description="Disordered" evidence="1">
    <location>
        <begin position="1"/>
        <end position="23"/>
    </location>
</feature>
<dbReference type="AlphaFoldDB" id="A0A1H1GRW0"/>
<dbReference type="PANTHER" id="PTHR40274:SF4">
    <property type="entry name" value="BLL1406 PROTEIN"/>
    <property type="match status" value="1"/>
</dbReference>
<evidence type="ECO:0000313" key="2">
    <source>
        <dbReference type="EMBL" id="SDR15891.1"/>
    </source>
</evidence>
<dbReference type="PANTHER" id="PTHR40274">
    <property type="entry name" value="VIRGINIAMYCIN B LYASE"/>
    <property type="match status" value="1"/>
</dbReference>
<dbReference type="InterPro" id="IPR051344">
    <property type="entry name" value="Vgb"/>
</dbReference>
<keyword evidence="3" id="KW-1185">Reference proteome</keyword>
<reference evidence="3" key="1">
    <citation type="submission" date="2016-10" db="EMBL/GenBank/DDBJ databases">
        <authorList>
            <person name="Varghese N."/>
            <person name="Submissions S."/>
        </authorList>
    </citation>
    <scope>NUCLEOTIDE SEQUENCE [LARGE SCALE GENOMIC DNA]</scope>
    <source>
        <strain evidence="3">DSM 45459</strain>
    </source>
</reference>
<dbReference type="STRING" id="995062.SAMN04489718_3829"/>
<organism evidence="2 3">
    <name type="scientific">Actinopolyspora saharensis</name>
    <dbReference type="NCBI Taxonomy" id="995062"/>
    <lineage>
        <taxon>Bacteria</taxon>
        <taxon>Bacillati</taxon>
        <taxon>Actinomycetota</taxon>
        <taxon>Actinomycetes</taxon>
        <taxon>Actinopolysporales</taxon>
        <taxon>Actinopolysporaceae</taxon>
        <taxon>Actinopolyspora</taxon>
    </lineage>
</organism>
<dbReference type="Proteomes" id="UP000199301">
    <property type="component" value="Unassembled WGS sequence"/>
</dbReference>
<dbReference type="Gene3D" id="2.120.10.30">
    <property type="entry name" value="TolB, C-terminal domain"/>
    <property type="match status" value="3"/>
</dbReference>
<name>A0A1H1GRW0_9ACTN</name>
<evidence type="ECO:0000256" key="1">
    <source>
        <dbReference type="SAM" id="MobiDB-lite"/>
    </source>
</evidence>
<gene>
    <name evidence="2" type="ORF">SAMN04489718_3829</name>
</gene>
<dbReference type="SUPFAM" id="SSF63825">
    <property type="entry name" value="YWTD domain"/>
    <property type="match status" value="1"/>
</dbReference>